<feature type="transmembrane region" description="Helical" evidence="7">
    <location>
        <begin position="227"/>
        <end position="253"/>
    </location>
</feature>
<keyword evidence="5 7" id="KW-1133">Transmembrane helix</keyword>
<organism evidence="9 10">
    <name type="scientific">Roseovarius indicus</name>
    <dbReference type="NCBI Taxonomy" id="540747"/>
    <lineage>
        <taxon>Bacteria</taxon>
        <taxon>Pseudomonadati</taxon>
        <taxon>Pseudomonadota</taxon>
        <taxon>Alphaproteobacteria</taxon>
        <taxon>Rhodobacterales</taxon>
        <taxon>Roseobacteraceae</taxon>
        <taxon>Roseovarius</taxon>
    </lineage>
</organism>
<dbReference type="InterPro" id="IPR035906">
    <property type="entry name" value="MetI-like_sf"/>
</dbReference>
<evidence type="ECO:0000259" key="8">
    <source>
        <dbReference type="PROSITE" id="PS50928"/>
    </source>
</evidence>
<evidence type="ECO:0000256" key="6">
    <source>
        <dbReference type="ARBA" id="ARBA00023136"/>
    </source>
</evidence>
<feature type="transmembrane region" description="Helical" evidence="7">
    <location>
        <begin position="273"/>
        <end position="299"/>
    </location>
</feature>
<reference evidence="9 10" key="1">
    <citation type="submission" date="2015-04" db="EMBL/GenBank/DDBJ databases">
        <title>The draft genome sequence of Roseovarius indicus B108T.</title>
        <authorList>
            <person name="Li G."/>
            <person name="Lai Q."/>
            <person name="Shao Z."/>
            <person name="Yan P."/>
        </authorList>
    </citation>
    <scope>NUCLEOTIDE SEQUENCE [LARGE SCALE GENOMIC DNA]</scope>
    <source>
        <strain evidence="9 10">B108</strain>
    </source>
</reference>
<dbReference type="PANTHER" id="PTHR43163:SF6">
    <property type="entry name" value="DIPEPTIDE TRANSPORT SYSTEM PERMEASE PROTEIN DPPB-RELATED"/>
    <property type="match status" value="1"/>
</dbReference>
<evidence type="ECO:0000313" key="9">
    <source>
        <dbReference type="EMBL" id="KRS18422.1"/>
    </source>
</evidence>
<keyword evidence="4 7" id="KW-0812">Transmembrane</keyword>
<keyword evidence="10" id="KW-1185">Reference proteome</keyword>
<dbReference type="SUPFAM" id="SSF161098">
    <property type="entry name" value="MetI-like"/>
    <property type="match status" value="1"/>
</dbReference>
<proteinExistence type="inferred from homology"/>
<evidence type="ECO:0000256" key="2">
    <source>
        <dbReference type="ARBA" id="ARBA00022448"/>
    </source>
</evidence>
<comment type="subcellular location">
    <subcellularLocation>
        <location evidence="1 7">Cell membrane</location>
        <topology evidence="1 7">Multi-pass membrane protein</topology>
    </subcellularLocation>
</comment>
<feature type="transmembrane region" description="Helical" evidence="7">
    <location>
        <begin position="173"/>
        <end position="191"/>
    </location>
</feature>
<dbReference type="GO" id="GO:0071916">
    <property type="term" value="F:dipeptide transmembrane transporter activity"/>
    <property type="evidence" value="ECO:0007669"/>
    <property type="project" value="TreeGrafter"/>
</dbReference>
<dbReference type="Proteomes" id="UP000051401">
    <property type="component" value="Unassembled WGS sequence"/>
</dbReference>
<dbReference type="PANTHER" id="PTHR43163">
    <property type="entry name" value="DIPEPTIDE TRANSPORT SYSTEM PERMEASE PROTEIN DPPB-RELATED"/>
    <property type="match status" value="1"/>
</dbReference>
<evidence type="ECO:0000313" key="10">
    <source>
        <dbReference type="Proteomes" id="UP000051401"/>
    </source>
</evidence>
<protein>
    <recommendedName>
        <fullName evidence="8">ABC transmembrane type-1 domain-containing protein</fullName>
    </recommendedName>
</protein>
<feature type="domain" description="ABC transmembrane type-1" evidence="8">
    <location>
        <begin position="87"/>
        <end position="292"/>
    </location>
</feature>
<comment type="similarity">
    <text evidence="7">Belongs to the binding-protein-dependent transport system permease family.</text>
</comment>
<dbReference type="PATRIC" id="fig|540747.5.peg.3606"/>
<name>A0A0T5PAZ2_9RHOB</name>
<feature type="transmembrane region" description="Helical" evidence="7">
    <location>
        <begin position="87"/>
        <end position="111"/>
    </location>
</feature>
<dbReference type="InterPro" id="IPR045621">
    <property type="entry name" value="BPD_transp_1_N"/>
</dbReference>
<dbReference type="GO" id="GO:0005886">
    <property type="term" value="C:plasma membrane"/>
    <property type="evidence" value="ECO:0007669"/>
    <property type="project" value="UniProtKB-SubCell"/>
</dbReference>
<dbReference type="AlphaFoldDB" id="A0A0T5PAZ2"/>
<sequence length="308" mass="33538">MIGFIGTVLASMVLIFIMLEVLPGDPALVMLGPDATPDTLAALRTEMGLDRPVLTRFFEWILDMLRGDFGISYAYGVPVSELILDRLAVTLPLAMIAIVITVVLAIGLGVFTAINNHRLRGQIIMALTQFGIAIPSFWFGLLLILLFSIHLAWVPSGGFPGWDEGVGTALESLILPACALALVQAAILTRVTRSALLEVLHEDYIRTARAKGLARQGVLWRHALQNALVPVATVMGLQFASLVAGTIVIENVFALPGLGRLIFLAVEQRDLVVIRVIVVLLVGMVILMNYLVDIAYLFIDPRLRRRPA</sequence>
<evidence type="ECO:0000256" key="7">
    <source>
        <dbReference type="RuleBase" id="RU363032"/>
    </source>
</evidence>
<dbReference type="RefSeq" id="WP_057814415.1">
    <property type="nucleotide sequence ID" value="NZ_CAXRJZ010000062.1"/>
</dbReference>
<keyword evidence="3" id="KW-1003">Cell membrane</keyword>
<dbReference type="Gene3D" id="1.10.3720.10">
    <property type="entry name" value="MetI-like"/>
    <property type="match status" value="1"/>
</dbReference>
<dbReference type="CDD" id="cd06261">
    <property type="entry name" value="TM_PBP2"/>
    <property type="match status" value="1"/>
</dbReference>
<keyword evidence="6 7" id="KW-0472">Membrane</keyword>
<accession>A0A0T5PAZ2</accession>
<dbReference type="InterPro" id="IPR000515">
    <property type="entry name" value="MetI-like"/>
</dbReference>
<dbReference type="PROSITE" id="PS50928">
    <property type="entry name" value="ABC_TM1"/>
    <property type="match status" value="1"/>
</dbReference>
<evidence type="ECO:0000256" key="4">
    <source>
        <dbReference type="ARBA" id="ARBA00022692"/>
    </source>
</evidence>
<evidence type="ECO:0000256" key="3">
    <source>
        <dbReference type="ARBA" id="ARBA00022475"/>
    </source>
</evidence>
<feature type="transmembrane region" description="Helical" evidence="7">
    <location>
        <begin position="123"/>
        <end position="153"/>
    </location>
</feature>
<gene>
    <name evidence="9" type="ORF">XM52_06230</name>
</gene>
<comment type="caution">
    <text evidence="9">The sequence shown here is derived from an EMBL/GenBank/DDBJ whole genome shotgun (WGS) entry which is preliminary data.</text>
</comment>
<evidence type="ECO:0000256" key="1">
    <source>
        <dbReference type="ARBA" id="ARBA00004651"/>
    </source>
</evidence>
<evidence type="ECO:0000256" key="5">
    <source>
        <dbReference type="ARBA" id="ARBA00022989"/>
    </source>
</evidence>
<dbReference type="OrthoDB" id="9807402at2"/>
<dbReference type="Pfam" id="PF00528">
    <property type="entry name" value="BPD_transp_1"/>
    <property type="match status" value="1"/>
</dbReference>
<dbReference type="STRING" id="540747.SAMN04488031_104368"/>
<dbReference type="EMBL" id="LAXI01000003">
    <property type="protein sequence ID" value="KRS18422.1"/>
    <property type="molecule type" value="Genomic_DNA"/>
</dbReference>
<keyword evidence="2 7" id="KW-0813">Transport</keyword>
<dbReference type="Pfam" id="PF19300">
    <property type="entry name" value="BPD_transp_1_N"/>
    <property type="match status" value="1"/>
</dbReference>